<dbReference type="EMBL" id="BTSX01000004">
    <property type="protein sequence ID" value="GMS95151.1"/>
    <property type="molecule type" value="Genomic_DNA"/>
</dbReference>
<name>A0AAV5TLC2_9BILA</name>
<dbReference type="InterPro" id="IPR000953">
    <property type="entry name" value="Chromo/chromo_shadow_dom"/>
</dbReference>
<feature type="domain" description="Chromo" evidence="2">
    <location>
        <begin position="24"/>
        <end position="76"/>
    </location>
</feature>
<sequence>TRADMRQRFPIGSAVWCLWDGGKEYSARIMKHDEKRGEFRYKVHFTGWNSRHDEWVAESQLRINKNPISESIGQGPVRYSPDPESSKKKNGKRRREDKNPSEERKERKEEKELIAMREKMDQKLSKRKIEILSDIPPPPMKRSKAARMKYSPPPKPVPPTSVRSRGRPPKNPSGAAVSYGMGPSTSGVNSSKYKSSRYDDENEATASTSNRLLSPSTVRRKKRENGGLEFGFDLLDGRRTPLSSFDTHPPSMGSPTSAMLSLSIDLYLDYGGRLRSPDGRTRRMLTQQNKKEVIASLVESIKKDERAIAEEKKRRTNLQWLRYLEFKKDFAKDFDKYLTPRENNRVNADPLEQQPAPAAAAA</sequence>
<organism evidence="3 4">
    <name type="scientific">Pristionchus entomophagus</name>
    <dbReference type="NCBI Taxonomy" id="358040"/>
    <lineage>
        <taxon>Eukaryota</taxon>
        <taxon>Metazoa</taxon>
        <taxon>Ecdysozoa</taxon>
        <taxon>Nematoda</taxon>
        <taxon>Chromadorea</taxon>
        <taxon>Rhabditida</taxon>
        <taxon>Rhabditina</taxon>
        <taxon>Diplogasteromorpha</taxon>
        <taxon>Diplogasteroidea</taxon>
        <taxon>Neodiplogasteridae</taxon>
        <taxon>Pristionchus</taxon>
    </lineage>
</organism>
<evidence type="ECO:0000313" key="3">
    <source>
        <dbReference type="EMBL" id="GMS95151.1"/>
    </source>
</evidence>
<feature type="non-terminal residue" evidence="3">
    <location>
        <position position="1"/>
    </location>
</feature>
<feature type="region of interest" description="Disordered" evidence="1">
    <location>
        <begin position="341"/>
        <end position="362"/>
    </location>
</feature>
<comment type="caution">
    <text evidence="3">The sequence shown here is derived from an EMBL/GenBank/DDBJ whole genome shotgun (WGS) entry which is preliminary data.</text>
</comment>
<dbReference type="InterPro" id="IPR025995">
    <property type="entry name" value="Tudor-knot"/>
</dbReference>
<dbReference type="InterPro" id="IPR016197">
    <property type="entry name" value="Chromo-like_dom_sf"/>
</dbReference>
<feature type="compositionally biased region" description="Basic and acidic residues" evidence="1">
    <location>
        <begin position="94"/>
        <end position="131"/>
    </location>
</feature>
<proteinExistence type="predicted"/>
<evidence type="ECO:0000256" key="1">
    <source>
        <dbReference type="SAM" id="MobiDB-lite"/>
    </source>
</evidence>
<feature type="region of interest" description="Disordered" evidence="1">
    <location>
        <begin position="66"/>
        <end position="224"/>
    </location>
</feature>
<accession>A0AAV5TLC2</accession>
<dbReference type="SMART" id="SM00298">
    <property type="entry name" value="CHROMO"/>
    <property type="match status" value="1"/>
</dbReference>
<gene>
    <name evidence="3" type="ORF">PENTCL1PPCAC_17326</name>
</gene>
<dbReference type="SUPFAM" id="SSF54160">
    <property type="entry name" value="Chromo domain-like"/>
    <property type="match status" value="1"/>
</dbReference>
<dbReference type="Gene3D" id="2.30.30.140">
    <property type="match status" value="1"/>
</dbReference>
<evidence type="ECO:0000313" key="4">
    <source>
        <dbReference type="Proteomes" id="UP001432027"/>
    </source>
</evidence>
<dbReference type="Pfam" id="PF11717">
    <property type="entry name" value="Tudor-knot"/>
    <property type="match status" value="1"/>
</dbReference>
<dbReference type="AlphaFoldDB" id="A0AAV5TLC2"/>
<protein>
    <recommendedName>
        <fullName evidence="2">Chromo domain-containing protein</fullName>
    </recommendedName>
</protein>
<feature type="compositionally biased region" description="Polar residues" evidence="1">
    <location>
        <begin position="204"/>
        <end position="217"/>
    </location>
</feature>
<keyword evidence="4" id="KW-1185">Reference proteome</keyword>
<evidence type="ECO:0000259" key="2">
    <source>
        <dbReference type="SMART" id="SM00298"/>
    </source>
</evidence>
<reference evidence="3" key="1">
    <citation type="submission" date="2023-10" db="EMBL/GenBank/DDBJ databases">
        <title>Genome assembly of Pristionchus species.</title>
        <authorList>
            <person name="Yoshida K."/>
            <person name="Sommer R.J."/>
        </authorList>
    </citation>
    <scope>NUCLEOTIDE SEQUENCE</scope>
    <source>
        <strain evidence="3">RS0144</strain>
    </source>
</reference>
<dbReference type="Proteomes" id="UP001432027">
    <property type="component" value="Unassembled WGS sequence"/>
</dbReference>
<feature type="compositionally biased region" description="Polar residues" evidence="1">
    <location>
        <begin position="183"/>
        <end position="193"/>
    </location>
</feature>
<feature type="non-terminal residue" evidence="3">
    <location>
        <position position="362"/>
    </location>
</feature>